<evidence type="ECO:0000259" key="1">
    <source>
        <dbReference type="Pfam" id="PF12727"/>
    </source>
</evidence>
<dbReference type="InterPro" id="IPR010093">
    <property type="entry name" value="SinI_DNA-bd"/>
</dbReference>
<dbReference type="Pfam" id="PF12727">
    <property type="entry name" value="PBP_like"/>
    <property type="match status" value="1"/>
</dbReference>
<dbReference type="SUPFAM" id="SSF53850">
    <property type="entry name" value="Periplasmic binding protein-like II"/>
    <property type="match status" value="1"/>
</dbReference>
<sequence>MTENASLTPEEVAEILKIRKNTVYEMIKRGDLPAYRVGRKLRVDLKDVNDYKNRGKQGSAAEVEHPLLGPVPTATYPAAQPELEIRGAHCYGDSNNNAQNFIICGQDVVLDLLSRYLELYSPGVQSLRYHAGSMDGLLALYRGRVHLATAHLWDGDTGMYNVPYVRRLVPGVRTVVIRFVSRMAGFYVPSGNPKGIQGWNDLARADITMVSRERGCGARVLLDEQLRRLNIDSRMIQGYEQEELSHMAVAGAVSAGRADVGLGIEKVTTLFQNLDFIPLQREHYDLIIRKNDANDARFRALMDVLRSKDFRDRVSTMGGYSIEQMGEIVEEL</sequence>
<protein>
    <submittedName>
        <fullName evidence="3">Helix-turn-helix transcriptional regulator</fullName>
    </submittedName>
</protein>
<dbReference type="NCBIfam" id="TIGR01764">
    <property type="entry name" value="excise"/>
    <property type="match status" value="1"/>
</dbReference>
<dbReference type="PANTHER" id="PTHR38431">
    <property type="entry name" value="BLL2305 PROTEIN"/>
    <property type="match status" value="1"/>
</dbReference>
<dbReference type="SUPFAM" id="SSF46955">
    <property type="entry name" value="Putative DNA-binding domain"/>
    <property type="match status" value="1"/>
</dbReference>
<feature type="domain" description="PBP" evidence="1">
    <location>
        <begin position="120"/>
        <end position="306"/>
    </location>
</feature>
<proteinExistence type="predicted"/>
<keyword evidence="4" id="KW-1185">Reference proteome</keyword>
<dbReference type="InterPro" id="IPR041657">
    <property type="entry name" value="HTH_17"/>
</dbReference>
<dbReference type="Gene3D" id="3.40.190.10">
    <property type="entry name" value="Periplasmic binding protein-like II"/>
    <property type="match status" value="1"/>
</dbReference>
<evidence type="ECO:0000259" key="2">
    <source>
        <dbReference type="Pfam" id="PF12728"/>
    </source>
</evidence>
<evidence type="ECO:0000313" key="4">
    <source>
        <dbReference type="Proteomes" id="UP000617402"/>
    </source>
</evidence>
<dbReference type="Pfam" id="PF12728">
    <property type="entry name" value="HTH_17"/>
    <property type="match status" value="1"/>
</dbReference>
<accession>A0ABR7T5M6</accession>
<dbReference type="EMBL" id="JACVHF010000011">
    <property type="protein sequence ID" value="MBC9785139.1"/>
    <property type="molecule type" value="Genomic_DNA"/>
</dbReference>
<reference evidence="3 4" key="1">
    <citation type="submission" date="2020-07" db="EMBL/GenBank/DDBJ databases">
        <title>Draft whole-genome sequence of Heliobacterium chlorum DSM 3682, type strain.</title>
        <authorList>
            <person name="Kyndt J.A."/>
            <person name="Meyer T.E."/>
            <person name="Imhoff J.F."/>
        </authorList>
    </citation>
    <scope>NUCLEOTIDE SEQUENCE [LARGE SCALE GENOMIC DNA]</scope>
    <source>
        <strain evidence="3 4">DSM 3682</strain>
    </source>
</reference>
<name>A0ABR7T5M6_HELCL</name>
<dbReference type="RefSeq" id="WP_188040638.1">
    <property type="nucleotide sequence ID" value="NZ_JACVHF010000011.1"/>
</dbReference>
<evidence type="ECO:0000313" key="3">
    <source>
        <dbReference type="EMBL" id="MBC9785139.1"/>
    </source>
</evidence>
<organism evidence="3 4">
    <name type="scientific">Heliobacterium chlorum</name>
    <dbReference type="NCBI Taxonomy" id="2698"/>
    <lineage>
        <taxon>Bacteria</taxon>
        <taxon>Bacillati</taxon>
        <taxon>Bacillota</taxon>
        <taxon>Clostridia</taxon>
        <taxon>Eubacteriales</taxon>
        <taxon>Heliobacteriaceae</taxon>
        <taxon>Heliobacterium</taxon>
    </lineage>
</organism>
<dbReference type="PANTHER" id="PTHR38431:SF1">
    <property type="entry name" value="BLL2305 PROTEIN"/>
    <property type="match status" value="1"/>
</dbReference>
<feature type="domain" description="Helix-turn-helix" evidence="2">
    <location>
        <begin position="7"/>
        <end position="54"/>
    </location>
</feature>
<dbReference type="InterPro" id="IPR024370">
    <property type="entry name" value="PBP_domain"/>
</dbReference>
<comment type="caution">
    <text evidence="3">The sequence shown here is derived from an EMBL/GenBank/DDBJ whole genome shotgun (WGS) entry which is preliminary data.</text>
</comment>
<dbReference type="InterPro" id="IPR009061">
    <property type="entry name" value="DNA-bd_dom_put_sf"/>
</dbReference>
<dbReference type="Proteomes" id="UP000617402">
    <property type="component" value="Unassembled WGS sequence"/>
</dbReference>
<gene>
    <name evidence="3" type="ORF">H1S01_11530</name>
</gene>